<evidence type="ECO:0000256" key="1">
    <source>
        <dbReference type="ARBA" id="ARBA00005898"/>
    </source>
</evidence>
<dbReference type="Gene3D" id="3.40.1190.10">
    <property type="entry name" value="Mur-like, catalytic domain"/>
    <property type="match status" value="1"/>
</dbReference>
<protein>
    <submittedName>
        <fullName evidence="4">UDP-N-acetylmuramoylalanyl-D-glutamate--2,6-diaminopimelate ligase</fullName>
        <ecNumber evidence="4">6.3.2.13</ecNumber>
    </submittedName>
</protein>
<dbReference type="GO" id="GO:0005737">
    <property type="term" value="C:cytoplasm"/>
    <property type="evidence" value="ECO:0007669"/>
    <property type="project" value="InterPro"/>
</dbReference>
<gene>
    <name evidence="4" type="ORF">MNB_ARC-1_722</name>
</gene>
<dbReference type="InterPro" id="IPR005761">
    <property type="entry name" value="UDP-N-AcMur-Glu-dNH2Pim_ligase"/>
</dbReference>
<evidence type="ECO:0000313" key="4">
    <source>
        <dbReference type="EMBL" id="VAY87185.1"/>
    </source>
</evidence>
<reference evidence="4" key="1">
    <citation type="submission" date="2018-10" db="EMBL/GenBank/DDBJ databases">
        <authorList>
            <person name="Aoki K."/>
        </authorList>
    </citation>
    <scope>NUCLEOTIDE SEQUENCE</scope>
</reference>
<feature type="domain" description="Mur ligase central" evidence="3">
    <location>
        <begin position="64"/>
        <end position="257"/>
    </location>
</feature>
<dbReference type="GO" id="GO:0008765">
    <property type="term" value="F:UDP-N-acetylmuramoylalanyl-D-glutamate-2,6-diaminopimelate ligase activity"/>
    <property type="evidence" value="ECO:0007669"/>
    <property type="project" value="UniProtKB-EC"/>
</dbReference>
<dbReference type="InterPro" id="IPR004101">
    <property type="entry name" value="Mur_ligase_C"/>
</dbReference>
<dbReference type="GO" id="GO:0008360">
    <property type="term" value="P:regulation of cell shape"/>
    <property type="evidence" value="ECO:0007669"/>
    <property type="project" value="InterPro"/>
</dbReference>
<name>A0A3B1E662_9ZZZZ</name>
<sequence>MILTKNNITYTDHSKNANISTTFITSKQNELFIVDAKKNGCQNFITSRELKNNFDFSTIKIIGITGTNGKTTTAAAIYSMLLDLNFKVALQGTRGFFINDTKIKKYSLTTPVQLENFSNIQKAVDNKCDFFVMEVSSHSIVQNRIEGLNFVLRVHTNITQDHLDYHKTIQEYIDIKNSFFSNDEPKLINKDDPKIKYKLKNAFSYGLDNNATYKVQAYSLTNGINCAIQHFNNMVNVSSSMIGVFNVYNLTAAIACVHILTNKPLQEICDTIENFGGVNGRMEIVNNHPLVIVDFAHTPDGMKKVFDSFINNNIIVVFGAGGNRDKTKRPLMGQLANDYAKHIIVTSDNPRFEDPDLIANDIVSSIADKSKIEIDLNRKSAISKAILMAEKIDKSVVLVLGKGDEEYQIIYDKKMPFSDKKIIKELTHK</sequence>
<evidence type="ECO:0000259" key="3">
    <source>
        <dbReference type="Pfam" id="PF08245"/>
    </source>
</evidence>
<dbReference type="NCBIfam" id="TIGR01085">
    <property type="entry name" value="murE"/>
    <property type="match status" value="1"/>
</dbReference>
<comment type="similarity">
    <text evidence="1">Belongs to the MurCDEF family. MurE subfamily.</text>
</comment>
<dbReference type="Pfam" id="PF08245">
    <property type="entry name" value="Mur_ligase_M"/>
    <property type="match status" value="1"/>
</dbReference>
<evidence type="ECO:0000259" key="2">
    <source>
        <dbReference type="Pfam" id="PF02875"/>
    </source>
</evidence>
<dbReference type="GO" id="GO:0051301">
    <property type="term" value="P:cell division"/>
    <property type="evidence" value="ECO:0007669"/>
    <property type="project" value="InterPro"/>
</dbReference>
<proteinExistence type="inferred from homology"/>
<dbReference type="Gene3D" id="3.90.190.20">
    <property type="entry name" value="Mur ligase, C-terminal domain"/>
    <property type="match status" value="1"/>
</dbReference>
<feature type="domain" description="Mur ligase C-terminal" evidence="2">
    <location>
        <begin position="280"/>
        <end position="403"/>
    </location>
</feature>
<dbReference type="SUPFAM" id="SSF53244">
    <property type="entry name" value="MurD-like peptide ligases, peptide-binding domain"/>
    <property type="match status" value="1"/>
</dbReference>
<dbReference type="SUPFAM" id="SSF53623">
    <property type="entry name" value="MurD-like peptide ligases, catalytic domain"/>
    <property type="match status" value="1"/>
</dbReference>
<dbReference type="NCBIfam" id="NF001126">
    <property type="entry name" value="PRK00139.1-4"/>
    <property type="match status" value="1"/>
</dbReference>
<dbReference type="GO" id="GO:0005524">
    <property type="term" value="F:ATP binding"/>
    <property type="evidence" value="ECO:0007669"/>
    <property type="project" value="InterPro"/>
</dbReference>
<dbReference type="PANTHER" id="PTHR23135:SF4">
    <property type="entry name" value="UDP-N-ACETYLMURAMOYL-L-ALANYL-D-GLUTAMATE--2,6-DIAMINOPIMELATE LIGASE MURE HOMOLOG, CHLOROPLASTIC"/>
    <property type="match status" value="1"/>
</dbReference>
<dbReference type="InterPro" id="IPR036615">
    <property type="entry name" value="Mur_ligase_C_dom_sf"/>
</dbReference>
<dbReference type="InterPro" id="IPR013221">
    <property type="entry name" value="Mur_ligase_cen"/>
</dbReference>
<dbReference type="Pfam" id="PF02875">
    <property type="entry name" value="Mur_ligase_C"/>
    <property type="match status" value="1"/>
</dbReference>
<dbReference type="PANTHER" id="PTHR23135">
    <property type="entry name" value="MUR LIGASE FAMILY MEMBER"/>
    <property type="match status" value="1"/>
</dbReference>
<dbReference type="HAMAP" id="MF_00208">
    <property type="entry name" value="MurE"/>
    <property type="match status" value="1"/>
</dbReference>
<dbReference type="EMBL" id="UOYO01000020">
    <property type="protein sequence ID" value="VAY87185.1"/>
    <property type="molecule type" value="Genomic_DNA"/>
</dbReference>
<accession>A0A3B1E662</accession>
<dbReference type="EC" id="6.3.2.13" evidence="4"/>
<keyword evidence="4" id="KW-0436">Ligase</keyword>
<dbReference type="InterPro" id="IPR036565">
    <property type="entry name" value="Mur-like_cat_sf"/>
</dbReference>
<dbReference type="AlphaFoldDB" id="A0A3B1E662"/>
<organism evidence="4">
    <name type="scientific">hydrothermal vent metagenome</name>
    <dbReference type="NCBI Taxonomy" id="652676"/>
    <lineage>
        <taxon>unclassified sequences</taxon>
        <taxon>metagenomes</taxon>
        <taxon>ecological metagenomes</taxon>
    </lineage>
</organism>